<dbReference type="RefSeq" id="WP_135367077.1">
    <property type="nucleotide sequence ID" value="NZ_RKLX01000002.1"/>
</dbReference>
<evidence type="ECO:0000313" key="3">
    <source>
        <dbReference type="Proteomes" id="UP000297348"/>
    </source>
</evidence>
<dbReference type="AlphaFoldDB" id="A0A4Z0JDB2"/>
<dbReference type="OrthoDB" id="2325304at2"/>
<dbReference type="EMBL" id="RKLX01000002">
    <property type="protein sequence ID" value="TGD19931.1"/>
    <property type="molecule type" value="Genomic_DNA"/>
</dbReference>
<keyword evidence="1" id="KW-0732">Signal</keyword>
<keyword evidence="3" id="KW-1185">Reference proteome</keyword>
<evidence type="ECO:0000256" key="1">
    <source>
        <dbReference type="SAM" id="SignalP"/>
    </source>
</evidence>
<protein>
    <recommendedName>
        <fullName evidence="4">D-alanyl-D-alanine carboxypeptidase</fullName>
    </recommendedName>
</protein>
<feature type="signal peptide" evidence="1">
    <location>
        <begin position="1"/>
        <end position="31"/>
    </location>
</feature>
<name>A0A4Z0JDB2_9LACO</name>
<dbReference type="Proteomes" id="UP000297348">
    <property type="component" value="Unassembled WGS sequence"/>
</dbReference>
<organism evidence="2 3">
    <name type="scientific">Levilactobacillus suantsaiihabitans</name>
    <dbReference type="NCBI Taxonomy" id="2487722"/>
    <lineage>
        <taxon>Bacteria</taxon>
        <taxon>Bacillati</taxon>
        <taxon>Bacillota</taxon>
        <taxon>Bacilli</taxon>
        <taxon>Lactobacillales</taxon>
        <taxon>Lactobacillaceae</taxon>
        <taxon>Levilactobacillus</taxon>
    </lineage>
</organism>
<reference evidence="2 3" key="1">
    <citation type="submission" date="2018-10" db="EMBL/GenBank/DDBJ databases">
        <title>Lactobacillus sp. R7 and Lactobacillus sp. R19 isolated from fermented mustard green product of Taiwan.</title>
        <authorList>
            <person name="Lin S.-T."/>
        </authorList>
    </citation>
    <scope>NUCLEOTIDE SEQUENCE [LARGE SCALE GENOMIC DNA]</scope>
    <source>
        <strain evidence="2 3">BCRC 81129</strain>
    </source>
</reference>
<proteinExistence type="predicted"/>
<accession>A0A4Z0JDB2</accession>
<feature type="chain" id="PRO_5021201809" description="D-alanyl-D-alanine carboxypeptidase" evidence="1">
    <location>
        <begin position="32"/>
        <end position="244"/>
    </location>
</feature>
<evidence type="ECO:0008006" key="4">
    <source>
        <dbReference type="Google" id="ProtNLM"/>
    </source>
</evidence>
<evidence type="ECO:0000313" key="2">
    <source>
        <dbReference type="EMBL" id="TGD19931.1"/>
    </source>
</evidence>
<comment type="caution">
    <text evidence="2">The sequence shown here is derived from an EMBL/GenBank/DDBJ whole genome shotgun (WGS) entry which is preliminary data.</text>
</comment>
<sequence length="244" mass="26503">MNKLIKTTAVSLVALSLGVSSLPTTTLPALAKTKAAKVLSTKKLKKTAYHAKGGYIYANKKLTKKAHKAFKYLKTTFYATKSAKLKKRNGKTATYYYVKNKRGNVKGWIWKGNLKKVNTKALARRKSDIKHVLAAVRSMSSDDQSYALEAFKDITTSNAYSSSGLPSAIQEITGYTTKDGQAILQATASFKGRFSSVTNAKLAAMSDQLAETIAASDDPNDDWDIREASSNLADTLADAVETLD</sequence>
<gene>
    <name evidence="2" type="ORF">EGT51_01705</name>
</gene>